<dbReference type="AlphaFoldDB" id="A0A8X6HGT9"/>
<sequence length="97" mass="11235">MRYLDGSSLFPCDRSSLTAPCRHNLGLFSRLVRKDSLLFGIPEFSSGLEERGCEELSLLKLERDMWKVEVDESCRLQDILESSEALRWRDQDPRLVS</sequence>
<dbReference type="EMBL" id="BMAO01018202">
    <property type="protein sequence ID" value="GFR21875.1"/>
    <property type="molecule type" value="Genomic_DNA"/>
</dbReference>
<protein>
    <submittedName>
        <fullName evidence="1">Uncharacterized protein</fullName>
    </submittedName>
</protein>
<evidence type="ECO:0000313" key="2">
    <source>
        <dbReference type="Proteomes" id="UP000887116"/>
    </source>
</evidence>
<comment type="caution">
    <text evidence="1">The sequence shown here is derived from an EMBL/GenBank/DDBJ whole genome shotgun (WGS) entry which is preliminary data.</text>
</comment>
<organism evidence="1 2">
    <name type="scientific">Trichonephila clavata</name>
    <name type="common">Joro spider</name>
    <name type="synonym">Nephila clavata</name>
    <dbReference type="NCBI Taxonomy" id="2740835"/>
    <lineage>
        <taxon>Eukaryota</taxon>
        <taxon>Metazoa</taxon>
        <taxon>Ecdysozoa</taxon>
        <taxon>Arthropoda</taxon>
        <taxon>Chelicerata</taxon>
        <taxon>Arachnida</taxon>
        <taxon>Araneae</taxon>
        <taxon>Araneomorphae</taxon>
        <taxon>Entelegynae</taxon>
        <taxon>Araneoidea</taxon>
        <taxon>Nephilidae</taxon>
        <taxon>Trichonephila</taxon>
    </lineage>
</organism>
<name>A0A8X6HGT9_TRICU</name>
<gene>
    <name evidence="1" type="ORF">TNCT_318791</name>
</gene>
<proteinExistence type="predicted"/>
<evidence type="ECO:0000313" key="1">
    <source>
        <dbReference type="EMBL" id="GFR21875.1"/>
    </source>
</evidence>
<dbReference type="Proteomes" id="UP000887116">
    <property type="component" value="Unassembled WGS sequence"/>
</dbReference>
<keyword evidence="2" id="KW-1185">Reference proteome</keyword>
<accession>A0A8X6HGT9</accession>
<reference evidence="1" key="1">
    <citation type="submission" date="2020-07" db="EMBL/GenBank/DDBJ databases">
        <title>Multicomponent nature underlies the extraordinary mechanical properties of spider dragline silk.</title>
        <authorList>
            <person name="Kono N."/>
            <person name="Nakamura H."/>
            <person name="Mori M."/>
            <person name="Yoshida Y."/>
            <person name="Ohtoshi R."/>
            <person name="Malay A.D."/>
            <person name="Moran D.A.P."/>
            <person name="Tomita M."/>
            <person name="Numata K."/>
            <person name="Arakawa K."/>
        </authorList>
    </citation>
    <scope>NUCLEOTIDE SEQUENCE</scope>
</reference>